<sequence length="238" mass="27114">MNPPALSFKELPADRILVVAPHPDDESLGCGGLLWHFQRLNREVHFAFVTDGGASHPNSPTWPRHRLADEREKEAEKALFRLGHAHSVRHFMRLRDADMPMEGSDQYATALATAADIVLHARPDLVILPWRRDPHRDHRDAWKLFTEAVAQTGLKPSTMEYAIWLDELGTPQDRPEQSEMERINFHIGEAEAAKRQAVEAHLTQTGHVITDDEQAFCLKPHTIDRLVGPIESYWRPLP</sequence>
<dbReference type="Pfam" id="PF02585">
    <property type="entry name" value="PIG-L"/>
    <property type="match status" value="1"/>
</dbReference>
<dbReference type="Proteomes" id="UP000324738">
    <property type="component" value="Unassembled WGS sequence"/>
</dbReference>
<dbReference type="PANTHER" id="PTHR12993">
    <property type="entry name" value="N-ACETYLGLUCOSAMINYL-PHOSPHATIDYLINOSITOL DE-N-ACETYLASE-RELATED"/>
    <property type="match status" value="1"/>
</dbReference>
<evidence type="ECO:0000313" key="1">
    <source>
        <dbReference type="EMBL" id="KAA0970719.1"/>
    </source>
</evidence>
<reference evidence="1 2" key="1">
    <citation type="submission" date="2019-08" db="EMBL/GenBank/DDBJ databases">
        <title>Aureimonas fodiniaquatilis sp. nov., isolated from a coal mine wastewater.</title>
        <authorList>
            <person name="Kim W."/>
        </authorList>
    </citation>
    <scope>NUCLEOTIDE SEQUENCE [LARGE SCALE GENOMIC DNA]</scope>
    <source>
        <strain evidence="1 2">CAU 1482</strain>
    </source>
</reference>
<dbReference type="RefSeq" id="WP_149299953.1">
    <property type="nucleotide sequence ID" value="NZ_VTWH01000002.1"/>
</dbReference>
<dbReference type="GO" id="GO:0016811">
    <property type="term" value="F:hydrolase activity, acting on carbon-nitrogen (but not peptide) bonds, in linear amides"/>
    <property type="evidence" value="ECO:0007669"/>
    <property type="project" value="TreeGrafter"/>
</dbReference>
<dbReference type="SUPFAM" id="SSF102588">
    <property type="entry name" value="LmbE-like"/>
    <property type="match status" value="1"/>
</dbReference>
<evidence type="ECO:0000313" key="2">
    <source>
        <dbReference type="Proteomes" id="UP000324738"/>
    </source>
</evidence>
<protein>
    <submittedName>
        <fullName evidence="1">PIG-L family deacetylase</fullName>
    </submittedName>
</protein>
<dbReference type="Gene3D" id="3.40.50.10320">
    <property type="entry name" value="LmbE-like"/>
    <property type="match status" value="1"/>
</dbReference>
<dbReference type="AlphaFoldDB" id="A0A5B0DZS7"/>
<name>A0A5B0DZS7_9HYPH</name>
<proteinExistence type="predicted"/>
<dbReference type="PANTHER" id="PTHR12993:SF29">
    <property type="entry name" value="BLR3841 PROTEIN"/>
    <property type="match status" value="1"/>
</dbReference>
<accession>A0A5B0DZS7</accession>
<comment type="caution">
    <text evidence="1">The sequence shown here is derived from an EMBL/GenBank/DDBJ whole genome shotgun (WGS) entry which is preliminary data.</text>
</comment>
<gene>
    <name evidence="1" type="ORF">FPY71_09555</name>
</gene>
<dbReference type="OrthoDB" id="9790023at2"/>
<organism evidence="1 2">
    <name type="scientific">Aureimonas fodinaquatilis</name>
    <dbReference type="NCBI Taxonomy" id="2565783"/>
    <lineage>
        <taxon>Bacteria</taxon>
        <taxon>Pseudomonadati</taxon>
        <taxon>Pseudomonadota</taxon>
        <taxon>Alphaproteobacteria</taxon>
        <taxon>Hyphomicrobiales</taxon>
        <taxon>Aurantimonadaceae</taxon>
        <taxon>Aureimonas</taxon>
    </lineage>
</organism>
<keyword evidence="2" id="KW-1185">Reference proteome</keyword>
<dbReference type="EMBL" id="VTWH01000002">
    <property type="protein sequence ID" value="KAA0970719.1"/>
    <property type="molecule type" value="Genomic_DNA"/>
</dbReference>
<dbReference type="InterPro" id="IPR003737">
    <property type="entry name" value="GlcNAc_PI_deacetylase-related"/>
</dbReference>
<dbReference type="InterPro" id="IPR024078">
    <property type="entry name" value="LmbE-like_dom_sf"/>
</dbReference>